<name>A0A6P1ZG42_9BACT</name>
<proteinExistence type="predicted"/>
<dbReference type="Proteomes" id="UP000503251">
    <property type="component" value="Chromosome"/>
</dbReference>
<reference evidence="1 4" key="2">
    <citation type="submission" date="2019-04" db="EMBL/GenBank/DDBJ databases">
        <title>Isolation and culture of sulfate reducing bacteria from the cold seep of the South China Sea.</title>
        <authorList>
            <person name="Sun C."/>
            <person name="Liu R."/>
        </authorList>
    </citation>
    <scope>NUCLEOTIDE SEQUENCE [LARGE SCALE GENOMIC DNA]</scope>
    <source>
        <strain evidence="1 4">CS1</strain>
    </source>
</reference>
<keyword evidence="4" id="KW-1185">Reference proteome</keyword>
<gene>
    <name evidence="2" type="ORF">DQK91_16880</name>
    <name evidence="1" type="ORF">E8L03_18670</name>
</gene>
<evidence type="ECO:0000313" key="3">
    <source>
        <dbReference type="Proteomes" id="UP000434052"/>
    </source>
</evidence>
<protein>
    <recommendedName>
        <fullName evidence="5">DUF1499 domain-containing protein</fullName>
    </recommendedName>
</protein>
<organism evidence="2 3">
    <name type="scientific">Oceanidesulfovibrio marinus</name>
    <dbReference type="NCBI Taxonomy" id="370038"/>
    <lineage>
        <taxon>Bacteria</taxon>
        <taxon>Pseudomonadati</taxon>
        <taxon>Thermodesulfobacteriota</taxon>
        <taxon>Desulfovibrionia</taxon>
        <taxon>Desulfovibrionales</taxon>
        <taxon>Desulfovibrionaceae</taxon>
        <taxon>Oceanidesulfovibrio</taxon>
    </lineage>
</organism>
<dbReference type="RefSeq" id="WP_144306567.1">
    <property type="nucleotide sequence ID" value="NZ_CP039543.1"/>
</dbReference>
<dbReference type="Proteomes" id="UP000434052">
    <property type="component" value="Unassembled WGS sequence"/>
</dbReference>
<sequence length="140" mass="15830">MEYVAILFICFFSLHVFWRKAKSAKPEMALDQKPQREATFQIADVDAFLKRLINQAKWADYALEIERKDEGKLVFSDAPDTLSFGFFYSVVLGPTLDGTTTVTVGITSRVMKMEIVAARKFEKFTKLVDECLTEGDGASQ</sequence>
<evidence type="ECO:0000313" key="2">
    <source>
        <dbReference type="EMBL" id="TVM31881.1"/>
    </source>
</evidence>
<dbReference type="OrthoDB" id="9843984at2"/>
<evidence type="ECO:0000313" key="4">
    <source>
        <dbReference type="Proteomes" id="UP000503251"/>
    </source>
</evidence>
<evidence type="ECO:0000313" key="1">
    <source>
        <dbReference type="EMBL" id="QJT10814.1"/>
    </source>
</evidence>
<evidence type="ECO:0008006" key="5">
    <source>
        <dbReference type="Google" id="ProtNLM"/>
    </source>
</evidence>
<reference evidence="2 3" key="1">
    <citation type="submission" date="2018-06" db="EMBL/GenBank/DDBJ databases">
        <title>Complete genome of Desulfovibrio marinus P48SEP.</title>
        <authorList>
            <person name="Crispim J.S."/>
            <person name="Vidigal P.M.P."/>
            <person name="Silva L.C.F."/>
            <person name="Araujo L.C."/>
            <person name="Laguardia C.N."/>
            <person name="Dias R.S."/>
            <person name="Sousa M.P."/>
            <person name="Paula S.O."/>
            <person name="Silva C."/>
        </authorList>
    </citation>
    <scope>NUCLEOTIDE SEQUENCE [LARGE SCALE GENOMIC DNA]</scope>
    <source>
        <strain evidence="2 3">P48SEP</strain>
    </source>
</reference>
<dbReference type="AlphaFoldDB" id="A0A6P1ZG42"/>
<dbReference type="EMBL" id="CP039543">
    <property type="protein sequence ID" value="QJT10814.1"/>
    <property type="molecule type" value="Genomic_DNA"/>
</dbReference>
<dbReference type="EMBL" id="QMIF01000013">
    <property type="protein sequence ID" value="TVM31881.1"/>
    <property type="molecule type" value="Genomic_DNA"/>
</dbReference>
<accession>A0A6P1ZG42</accession>